<feature type="non-terminal residue" evidence="3">
    <location>
        <position position="1"/>
    </location>
</feature>
<feature type="region of interest" description="Disordered" evidence="1">
    <location>
        <begin position="72"/>
        <end position="96"/>
    </location>
</feature>
<gene>
    <name evidence="3" type="ORF">Cfor_00156</name>
</gene>
<reference evidence="4" key="1">
    <citation type="submission" date="2020-01" db="EMBL/GenBank/DDBJ databases">
        <title>Draft genome sequence of the Termite Coptotermes fromosanus.</title>
        <authorList>
            <person name="Itakura S."/>
            <person name="Yosikawa Y."/>
            <person name="Umezawa K."/>
        </authorList>
    </citation>
    <scope>NUCLEOTIDE SEQUENCE [LARGE SCALE GENOMIC DNA]</scope>
</reference>
<dbReference type="OrthoDB" id="6435638at2759"/>
<accession>A0A6L2PH43</accession>
<feature type="region of interest" description="Disordered" evidence="1">
    <location>
        <begin position="123"/>
        <end position="147"/>
    </location>
</feature>
<dbReference type="Proteomes" id="UP000502823">
    <property type="component" value="Unassembled WGS sequence"/>
</dbReference>
<dbReference type="SUPFAM" id="SSF81321">
    <property type="entry name" value="Family A G protein-coupled receptor-like"/>
    <property type="match status" value="1"/>
</dbReference>
<organism evidence="3 4">
    <name type="scientific">Coptotermes formosanus</name>
    <name type="common">Formosan subterranean termite</name>
    <dbReference type="NCBI Taxonomy" id="36987"/>
    <lineage>
        <taxon>Eukaryota</taxon>
        <taxon>Metazoa</taxon>
        <taxon>Ecdysozoa</taxon>
        <taxon>Arthropoda</taxon>
        <taxon>Hexapoda</taxon>
        <taxon>Insecta</taxon>
        <taxon>Pterygota</taxon>
        <taxon>Neoptera</taxon>
        <taxon>Polyneoptera</taxon>
        <taxon>Dictyoptera</taxon>
        <taxon>Blattodea</taxon>
        <taxon>Blattoidea</taxon>
        <taxon>Termitoidae</taxon>
        <taxon>Rhinotermitidae</taxon>
        <taxon>Coptotermes</taxon>
    </lineage>
</organism>
<evidence type="ECO:0000313" key="4">
    <source>
        <dbReference type="Proteomes" id="UP000502823"/>
    </source>
</evidence>
<dbReference type="EMBL" id="BLKM01010615">
    <property type="protein sequence ID" value="GFG30750.1"/>
    <property type="molecule type" value="Genomic_DNA"/>
</dbReference>
<dbReference type="AlphaFoldDB" id="A0A6L2PH43"/>
<feature type="compositionally biased region" description="Low complexity" evidence="1">
    <location>
        <begin position="123"/>
        <end position="137"/>
    </location>
</feature>
<evidence type="ECO:0000256" key="1">
    <source>
        <dbReference type="SAM" id="MobiDB-lite"/>
    </source>
</evidence>
<dbReference type="Gene3D" id="1.20.1070.10">
    <property type="entry name" value="Rhodopsin 7-helix transmembrane proteins"/>
    <property type="match status" value="1"/>
</dbReference>
<keyword evidence="4" id="KW-1185">Reference proteome</keyword>
<comment type="caution">
    <text evidence="3">The sequence shown here is derived from an EMBL/GenBank/DDBJ whole genome shotgun (WGS) entry which is preliminary data.</text>
</comment>
<evidence type="ECO:0000313" key="3">
    <source>
        <dbReference type="EMBL" id="GFG30750.1"/>
    </source>
</evidence>
<name>A0A6L2PH43_COPFO</name>
<keyword evidence="2" id="KW-0472">Membrane</keyword>
<feature type="transmembrane region" description="Helical" evidence="2">
    <location>
        <begin position="35"/>
        <end position="56"/>
    </location>
</feature>
<proteinExistence type="predicted"/>
<keyword evidence="2" id="KW-0812">Transmembrane</keyword>
<keyword evidence="2" id="KW-1133">Transmembrane helix</keyword>
<dbReference type="InParanoid" id="A0A6L2PH43"/>
<evidence type="ECO:0000256" key="2">
    <source>
        <dbReference type="SAM" id="Phobius"/>
    </source>
</evidence>
<sequence>HKLPALPTTSPHQVHVPSVETAAVTIDGLFTGATFAILALLSTLNSCVNPWIYLAFNRELVRLFKQQMGCRGRQTSSYRGGSGGSGSSTGTPADTGLYKRKSFTKHANSVVATKTTLTEVNSCRRMGSSGSRSSGNSVRGGHGSGPRRLSQFATSLFVRNSALTAAASTCCRTESDDSDISRSTFRHDMVGHYRGLTRTGAIRKKSDTESRNVLSGGEHTARFTQGKRCYAYSLTPKKEKNTSSRSIRMNGADPAEGNVTEQAMALLHGERDAARRMQMQF</sequence>
<protein>
    <recommendedName>
        <fullName evidence="5">G-protein coupled receptors family 1 profile domain-containing protein</fullName>
    </recommendedName>
</protein>
<evidence type="ECO:0008006" key="5">
    <source>
        <dbReference type="Google" id="ProtNLM"/>
    </source>
</evidence>